<dbReference type="KEGG" id="mcha:111024753"/>
<sequence>MRNCKIISQLFPQNPRTNRNATANDVVNLMAQQFRKLHPPSFDGRSTDSIVAEEWIEEIENNFDFIECNDRQEDRFKELFFEKFFPPTARQNKEAEFIKLEQGRLPPIEYEKKFEELSHCAPHLVNTNWRKARQFERGLRPELKKHVVAFRLMTYAEVLQATQILSQDLDNTKSLCKDGGSKRKFHGG</sequence>
<dbReference type="Pfam" id="PF03732">
    <property type="entry name" value="Retrotrans_gag"/>
    <property type="match status" value="1"/>
</dbReference>
<reference evidence="3" key="1">
    <citation type="submission" date="2025-08" db="UniProtKB">
        <authorList>
            <consortium name="RefSeq"/>
        </authorList>
    </citation>
    <scope>IDENTIFICATION</scope>
    <source>
        <strain evidence="3">OHB3-1</strain>
    </source>
</reference>
<evidence type="ECO:0000313" key="2">
    <source>
        <dbReference type="Proteomes" id="UP000504603"/>
    </source>
</evidence>
<dbReference type="Proteomes" id="UP000504603">
    <property type="component" value="Unplaced"/>
</dbReference>
<dbReference type="OrthoDB" id="1936908at2759"/>
<organism evidence="2 3">
    <name type="scientific">Momordica charantia</name>
    <name type="common">Bitter gourd</name>
    <name type="synonym">Balsam pear</name>
    <dbReference type="NCBI Taxonomy" id="3673"/>
    <lineage>
        <taxon>Eukaryota</taxon>
        <taxon>Viridiplantae</taxon>
        <taxon>Streptophyta</taxon>
        <taxon>Embryophyta</taxon>
        <taxon>Tracheophyta</taxon>
        <taxon>Spermatophyta</taxon>
        <taxon>Magnoliopsida</taxon>
        <taxon>eudicotyledons</taxon>
        <taxon>Gunneridae</taxon>
        <taxon>Pentapetalae</taxon>
        <taxon>rosids</taxon>
        <taxon>fabids</taxon>
        <taxon>Cucurbitales</taxon>
        <taxon>Cucurbitaceae</taxon>
        <taxon>Momordiceae</taxon>
        <taxon>Momordica</taxon>
    </lineage>
</organism>
<dbReference type="InterPro" id="IPR005162">
    <property type="entry name" value="Retrotrans_gag_dom"/>
</dbReference>
<keyword evidence="2" id="KW-1185">Reference proteome</keyword>
<dbReference type="RefSeq" id="XP_022158216.1">
    <property type="nucleotide sequence ID" value="XM_022302524.1"/>
</dbReference>
<feature type="domain" description="Retrotransposon gag" evidence="1">
    <location>
        <begin position="74"/>
        <end position="141"/>
    </location>
</feature>
<evidence type="ECO:0000259" key="1">
    <source>
        <dbReference type="Pfam" id="PF03732"/>
    </source>
</evidence>
<protein>
    <submittedName>
        <fullName evidence="3">Uncharacterized protein LOC111024753</fullName>
    </submittedName>
</protein>
<accession>A0A6J1E0B5</accession>
<dbReference type="AlphaFoldDB" id="A0A6J1E0B5"/>
<proteinExistence type="predicted"/>
<name>A0A6J1E0B5_MOMCH</name>
<gene>
    <name evidence="3" type="primary">LOC111024753</name>
</gene>
<evidence type="ECO:0000313" key="3">
    <source>
        <dbReference type="RefSeq" id="XP_022158216.1"/>
    </source>
</evidence>
<dbReference type="GeneID" id="111024753"/>